<evidence type="ECO:0000256" key="2">
    <source>
        <dbReference type="SAM" id="Phobius"/>
    </source>
</evidence>
<evidence type="ECO:0000256" key="3">
    <source>
        <dbReference type="SAM" id="SignalP"/>
    </source>
</evidence>
<dbReference type="Proteomes" id="UP000683360">
    <property type="component" value="Unassembled WGS sequence"/>
</dbReference>
<organism evidence="4 5">
    <name type="scientific">Mytilus edulis</name>
    <name type="common">Blue mussel</name>
    <dbReference type="NCBI Taxonomy" id="6550"/>
    <lineage>
        <taxon>Eukaryota</taxon>
        <taxon>Metazoa</taxon>
        <taxon>Spiralia</taxon>
        <taxon>Lophotrochozoa</taxon>
        <taxon>Mollusca</taxon>
        <taxon>Bivalvia</taxon>
        <taxon>Autobranchia</taxon>
        <taxon>Pteriomorphia</taxon>
        <taxon>Mytilida</taxon>
        <taxon>Mytiloidea</taxon>
        <taxon>Mytilidae</taxon>
        <taxon>Mytilinae</taxon>
        <taxon>Mytilus</taxon>
    </lineage>
</organism>
<keyword evidence="2" id="KW-0812">Transmembrane</keyword>
<sequence length="231" mass="25870">METNMFSAIVFLYFCNLIFLSSAQAPELYMAILGNQPKCEKKSTRSIDPSTINTYSRDNSDEKTSSGTIVPIVIPFVLIISCGMSFCRYYVWNKKAKKRKIIRLQQSRTVRPISEQTQYRILDLYHDNGNSAAIIANPETQGGCLNDGERLDTSTLENNNGDYLQDDTTYTPTVNPPAYEDIINRNVAAIDSVDPRTHRSVDVEGLANSTINNDYVTTASIPKVKQHTAIL</sequence>
<dbReference type="EMBL" id="CAJPWZ010001163">
    <property type="protein sequence ID" value="CAG2209387.1"/>
    <property type="molecule type" value="Genomic_DNA"/>
</dbReference>
<gene>
    <name evidence="4" type="ORF">MEDL_23518</name>
</gene>
<keyword evidence="5" id="KW-1185">Reference proteome</keyword>
<feature type="region of interest" description="Disordered" evidence="1">
    <location>
        <begin position="40"/>
        <end position="64"/>
    </location>
</feature>
<evidence type="ECO:0000313" key="4">
    <source>
        <dbReference type="EMBL" id="CAG2209387.1"/>
    </source>
</evidence>
<keyword evidence="2" id="KW-1133">Transmembrane helix</keyword>
<feature type="chain" id="PRO_5035762534" evidence="3">
    <location>
        <begin position="24"/>
        <end position="231"/>
    </location>
</feature>
<proteinExistence type="predicted"/>
<accession>A0A8S3RXA2</accession>
<evidence type="ECO:0000256" key="1">
    <source>
        <dbReference type="SAM" id="MobiDB-lite"/>
    </source>
</evidence>
<reference evidence="4" key="1">
    <citation type="submission" date="2021-03" db="EMBL/GenBank/DDBJ databases">
        <authorList>
            <person name="Bekaert M."/>
        </authorList>
    </citation>
    <scope>NUCLEOTIDE SEQUENCE</scope>
</reference>
<protein>
    <submittedName>
        <fullName evidence="4">Uncharacterized protein</fullName>
    </submittedName>
</protein>
<feature type="transmembrane region" description="Helical" evidence="2">
    <location>
        <begin position="69"/>
        <end position="91"/>
    </location>
</feature>
<evidence type="ECO:0000313" key="5">
    <source>
        <dbReference type="Proteomes" id="UP000683360"/>
    </source>
</evidence>
<name>A0A8S3RXA2_MYTED</name>
<dbReference type="AlphaFoldDB" id="A0A8S3RXA2"/>
<feature type="compositionally biased region" description="Polar residues" evidence="1">
    <location>
        <begin position="46"/>
        <end position="57"/>
    </location>
</feature>
<comment type="caution">
    <text evidence="4">The sequence shown here is derived from an EMBL/GenBank/DDBJ whole genome shotgun (WGS) entry which is preliminary data.</text>
</comment>
<keyword evidence="3" id="KW-0732">Signal</keyword>
<keyword evidence="2" id="KW-0472">Membrane</keyword>
<feature type="signal peptide" evidence="3">
    <location>
        <begin position="1"/>
        <end position="23"/>
    </location>
</feature>